<dbReference type="EMBL" id="JANPWB010000010">
    <property type="protein sequence ID" value="KAJ1146143.1"/>
    <property type="molecule type" value="Genomic_DNA"/>
</dbReference>
<comment type="caution">
    <text evidence="2">The sequence shown here is derived from an EMBL/GenBank/DDBJ whole genome shotgun (WGS) entry which is preliminary data.</text>
</comment>
<dbReference type="SUPFAM" id="SSF56672">
    <property type="entry name" value="DNA/RNA polymerases"/>
    <property type="match status" value="1"/>
</dbReference>
<evidence type="ECO:0008006" key="4">
    <source>
        <dbReference type="Google" id="ProtNLM"/>
    </source>
</evidence>
<organism evidence="2 3">
    <name type="scientific">Pleurodeles waltl</name>
    <name type="common">Iberian ribbed newt</name>
    <dbReference type="NCBI Taxonomy" id="8319"/>
    <lineage>
        <taxon>Eukaryota</taxon>
        <taxon>Metazoa</taxon>
        <taxon>Chordata</taxon>
        <taxon>Craniata</taxon>
        <taxon>Vertebrata</taxon>
        <taxon>Euteleostomi</taxon>
        <taxon>Amphibia</taxon>
        <taxon>Batrachia</taxon>
        <taxon>Caudata</taxon>
        <taxon>Salamandroidea</taxon>
        <taxon>Salamandridae</taxon>
        <taxon>Pleurodelinae</taxon>
        <taxon>Pleurodeles</taxon>
    </lineage>
</organism>
<name>A0AAV7R5S9_PLEWA</name>
<gene>
    <name evidence="2" type="ORF">NDU88_012425</name>
</gene>
<proteinExistence type="predicted"/>
<feature type="region of interest" description="Disordered" evidence="1">
    <location>
        <begin position="134"/>
        <end position="192"/>
    </location>
</feature>
<reference evidence="2" key="1">
    <citation type="journal article" date="2022" name="bioRxiv">
        <title>Sequencing and chromosome-scale assembly of the giantPleurodeles waltlgenome.</title>
        <authorList>
            <person name="Brown T."/>
            <person name="Elewa A."/>
            <person name="Iarovenko S."/>
            <person name="Subramanian E."/>
            <person name="Araus A.J."/>
            <person name="Petzold A."/>
            <person name="Susuki M."/>
            <person name="Suzuki K.-i.T."/>
            <person name="Hayashi T."/>
            <person name="Toyoda A."/>
            <person name="Oliveira C."/>
            <person name="Osipova E."/>
            <person name="Leigh N.D."/>
            <person name="Simon A."/>
            <person name="Yun M.H."/>
        </authorList>
    </citation>
    <scope>NUCLEOTIDE SEQUENCE</scope>
    <source>
        <strain evidence="2">20211129_DDA</strain>
        <tissue evidence="2">Liver</tissue>
    </source>
</reference>
<accession>A0AAV7R5S9</accession>
<dbReference type="Proteomes" id="UP001066276">
    <property type="component" value="Chromosome 6"/>
</dbReference>
<protein>
    <recommendedName>
        <fullName evidence="4">Reverse transcriptase RNase H-like domain-containing protein</fullName>
    </recommendedName>
</protein>
<evidence type="ECO:0000313" key="2">
    <source>
        <dbReference type="EMBL" id="KAJ1146143.1"/>
    </source>
</evidence>
<keyword evidence="3" id="KW-1185">Reference proteome</keyword>
<dbReference type="InterPro" id="IPR043502">
    <property type="entry name" value="DNA/RNA_pol_sf"/>
</dbReference>
<sequence length="217" mass="24519">MGSKEPFEARTDHRNLQCLRNFQCQNSRQARWAFFFSQYDFYITYIPGSQNILADALSRCYPECSDSPVQNLFESNKIIGLVQTFLDQVKSEYSHLETTEMNKLRPQLYIDQGYYYHNKALFLHTKALILTLAGGGGRPPKSRRQLTVPRSKDRGGNSDFPAGLAGGRLQAARQPSGKEASTMKPARNRAGGVEAVRRVQLHPSRISLSAQQTVKYI</sequence>
<evidence type="ECO:0000313" key="3">
    <source>
        <dbReference type="Proteomes" id="UP001066276"/>
    </source>
</evidence>
<evidence type="ECO:0000256" key="1">
    <source>
        <dbReference type="SAM" id="MobiDB-lite"/>
    </source>
</evidence>
<dbReference type="AlphaFoldDB" id="A0AAV7R5S9"/>